<dbReference type="Gene3D" id="3.20.20.300">
    <property type="entry name" value="Glycoside hydrolase, family 3, N-terminal domain"/>
    <property type="match status" value="1"/>
</dbReference>
<reference evidence="9" key="1">
    <citation type="submission" date="2020-12" db="EMBL/GenBank/DDBJ databases">
        <authorList>
            <person name="Huq M.A."/>
        </authorList>
    </citation>
    <scope>NUCLEOTIDE SEQUENCE</scope>
    <source>
        <strain evidence="9">MAHUQ-46</strain>
    </source>
</reference>
<dbReference type="SMART" id="SM01217">
    <property type="entry name" value="Fn3_like"/>
    <property type="match status" value="1"/>
</dbReference>
<dbReference type="InterPro" id="IPR036881">
    <property type="entry name" value="Glyco_hydro_3_C_sf"/>
</dbReference>
<dbReference type="SUPFAM" id="SSF51445">
    <property type="entry name" value="(Trans)glycosidases"/>
    <property type="match status" value="1"/>
</dbReference>
<dbReference type="PROSITE" id="PS00775">
    <property type="entry name" value="GLYCOSYL_HYDROL_F3"/>
    <property type="match status" value="1"/>
</dbReference>
<dbReference type="Pfam" id="PF14310">
    <property type="entry name" value="Fn3-like"/>
    <property type="match status" value="1"/>
</dbReference>
<sequence length="719" mass="78912">MVNISVTALLEQMTLDEKIAQLMQITPNFLTDNKADLTGPMEWMGLTEENVANVGSVLSSVGAGKVIELQKNYMANNRLGIPLLFMADIIHGYRTIFPVTLAIGCSWDMELAERSAAIAAKESAVAGIHVTFAPMVDLVRDPRWGRVMESTGEDPYLNSEFARAFVRGFQGENLSSDTDRLAACVKHFAAYGAAEGGRDYNTVNMSERQLRESYLPAYKAALEEGCEMVMTAFNVVDGVPATGNKWLMRKLLREEWGFEGMLISDWGAVHEMIPHGAAEGGEQAARKAIQAGVDMEMMSSCYVNNLKQLVESGEIDEALIDESVLRVLLLKEKLGLFENPYRGADEQREKEVILCDEHRRAAREIAAKSSVLLKNEQVLPLHPGQRIALIGPFAQSGDILGPWSIWGSREEAVQLFEGISEKTAPARISVAQGCNIETGTEEQLAEALQAAQSAEVIVLALGERSEMSGEAGSRADIRLPQVQLDLIARLKQFGKPIAVVLFNGRPLDLHGVIDQADAVLEAWYPGTEGGGAIADVLFGDVNPSGRLTMSFPHSVGQIPVYYNNYNTGRPLKAENADQRYVSKYLDIPNAPLLPFGYGLSYTTFTYGKAKLSADVLQPGGQLTVTVEVANDGKRAGEEVVQLYMRDLVGEVVRPLKELKAFEKISLKPGEGKSVTFTLQEERLRYYHSDLSYESDAGDFQVFVGPNSRDVETLAFRLLK</sequence>
<evidence type="ECO:0000256" key="3">
    <source>
        <dbReference type="ARBA" id="ARBA00012744"/>
    </source>
</evidence>
<dbReference type="InterPro" id="IPR019800">
    <property type="entry name" value="Glyco_hydro_3_AS"/>
</dbReference>
<gene>
    <name evidence="9" type="ORF">JFN88_11085</name>
</gene>
<dbReference type="InterPro" id="IPR051915">
    <property type="entry name" value="Cellulose_Degrad_GH3"/>
</dbReference>
<protein>
    <recommendedName>
        <fullName evidence="3">beta-glucosidase</fullName>
        <ecNumber evidence="3">3.2.1.21</ecNumber>
    </recommendedName>
</protein>
<feature type="domain" description="Fibronectin type III-like" evidence="8">
    <location>
        <begin position="638"/>
        <end position="707"/>
    </location>
</feature>
<dbReference type="PRINTS" id="PR00133">
    <property type="entry name" value="GLHYDRLASE3"/>
</dbReference>
<dbReference type="InterPro" id="IPR002772">
    <property type="entry name" value="Glyco_hydro_3_C"/>
</dbReference>
<dbReference type="Pfam" id="PF00933">
    <property type="entry name" value="Glyco_hydro_3"/>
    <property type="match status" value="1"/>
</dbReference>
<evidence type="ECO:0000256" key="2">
    <source>
        <dbReference type="ARBA" id="ARBA00005336"/>
    </source>
</evidence>
<dbReference type="GO" id="GO:0008422">
    <property type="term" value="F:beta-glucosidase activity"/>
    <property type="evidence" value="ECO:0007669"/>
    <property type="project" value="UniProtKB-EC"/>
</dbReference>
<dbReference type="InterPro" id="IPR013783">
    <property type="entry name" value="Ig-like_fold"/>
</dbReference>
<dbReference type="Gene3D" id="2.60.40.10">
    <property type="entry name" value="Immunoglobulins"/>
    <property type="match status" value="1"/>
</dbReference>
<dbReference type="PANTHER" id="PTHR30620:SF16">
    <property type="entry name" value="LYSOSOMAL BETA GLUCOSIDASE"/>
    <property type="match status" value="1"/>
</dbReference>
<dbReference type="GO" id="GO:0009251">
    <property type="term" value="P:glucan catabolic process"/>
    <property type="evidence" value="ECO:0007669"/>
    <property type="project" value="TreeGrafter"/>
</dbReference>
<evidence type="ECO:0000256" key="4">
    <source>
        <dbReference type="ARBA" id="ARBA00022729"/>
    </source>
</evidence>
<dbReference type="EMBL" id="JAELUP010000052">
    <property type="protein sequence ID" value="MBJ6361809.1"/>
    <property type="molecule type" value="Genomic_DNA"/>
</dbReference>
<evidence type="ECO:0000256" key="5">
    <source>
        <dbReference type="ARBA" id="ARBA00022801"/>
    </source>
</evidence>
<dbReference type="InterPro" id="IPR026891">
    <property type="entry name" value="Fn3-like"/>
</dbReference>
<keyword evidence="10" id="KW-1185">Reference proteome</keyword>
<dbReference type="Gene3D" id="3.40.50.1700">
    <property type="entry name" value="Glycoside hydrolase family 3 C-terminal domain"/>
    <property type="match status" value="1"/>
</dbReference>
<comment type="caution">
    <text evidence="9">The sequence shown here is derived from an EMBL/GenBank/DDBJ whole genome shotgun (WGS) entry which is preliminary data.</text>
</comment>
<keyword evidence="6 7" id="KW-0326">Glycosidase</keyword>
<dbReference type="SUPFAM" id="SSF52279">
    <property type="entry name" value="Beta-D-glucan exohydrolase, C-terminal domain"/>
    <property type="match status" value="1"/>
</dbReference>
<dbReference type="Proteomes" id="UP000640274">
    <property type="component" value="Unassembled WGS sequence"/>
</dbReference>
<evidence type="ECO:0000313" key="10">
    <source>
        <dbReference type="Proteomes" id="UP000640274"/>
    </source>
</evidence>
<keyword evidence="5 7" id="KW-0378">Hydrolase</keyword>
<proteinExistence type="inferred from homology"/>
<dbReference type="EC" id="3.2.1.21" evidence="3"/>
<dbReference type="InterPro" id="IPR017853">
    <property type="entry name" value="GH"/>
</dbReference>
<dbReference type="RefSeq" id="WP_199019360.1">
    <property type="nucleotide sequence ID" value="NZ_JAELUP010000052.1"/>
</dbReference>
<dbReference type="FunFam" id="3.20.20.300:FF:000005">
    <property type="entry name" value="Periplasmic beta-glucosidase"/>
    <property type="match status" value="1"/>
</dbReference>
<accession>A0A934MQY4</accession>
<dbReference type="InterPro" id="IPR036962">
    <property type="entry name" value="Glyco_hydro_3_N_sf"/>
</dbReference>
<evidence type="ECO:0000256" key="6">
    <source>
        <dbReference type="ARBA" id="ARBA00023295"/>
    </source>
</evidence>
<dbReference type="Pfam" id="PF01915">
    <property type="entry name" value="Glyco_hydro_3_C"/>
    <property type="match status" value="1"/>
</dbReference>
<evidence type="ECO:0000259" key="8">
    <source>
        <dbReference type="SMART" id="SM01217"/>
    </source>
</evidence>
<evidence type="ECO:0000256" key="7">
    <source>
        <dbReference type="RuleBase" id="RU361161"/>
    </source>
</evidence>
<dbReference type="AlphaFoldDB" id="A0A934MQY4"/>
<keyword evidence="4" id="KW-0732">Signal</keyword>
<dbReference type="InterPro" id="IPR001764">
    <property type="entry name" value="Glyco_hydro_3_N"/>
</dbReference>
<dbReference type="PANTHER" id="PTHR30620">
    <property type="entry name" value="PERIPLASMIC BETA-GLUCOSIDASE-RELATED"/>
    <property type="match status" value="1"/>
</dbReference>
<name>A0A934MQY4_9BACL</name>
<comment type="catalytic activity">
    <reaction evidence="1">
        <text>Hydrolysis of terminal, non-reducing beta-D-glucosyl residues with release of beta-D-glucose.</text>
        <dbReference type="EC" id="3.2.1.21"/>
    </reaction>
</comment>
<evidence type="ECO:0000256" key="1">
    <source>
        <dbReference type="ARBA" id="ARBA00000448"/>
    </source>
</evidence>
<dbReference type="FunFam" id="2.60.40.10:FF:000495">
    <property type="entry name" value="Periplasmic beta-glucosidase"/>
    <property type="match status" value="1"/>
</dbReference>
<organism evidence="9 10">
    <name type="scientific">Paenibacillus roseus</name>
    <dbReference type="NCBI Taxonomy" id="2798579"/>
    <lineage>
        <taxon>Bacteria</taxon>
        <taxon>Bacillati</taxon>
        <taxon>Bacillota</taxon>
        <taxon>Bacilli</taxon>
        <taxon>Bacillales</taxon>
        <taxon>Paenibacillaceae</taxon>
        <taxon>Paenibacillus</taxon>
    </lineage>
</organism>
<evidence type="ECO:0000313" key="9">
    <source>
        <dbReference type="EMBL" id="MBJ6361809.1"/>
    </source>
</evidence>
<comment type="similarity">
    <text evidence="2 7">Belongs to the glycosyl hydrolase 3 family.</text>
</comment>